<evidence type="ECO:0000259" key="8">
    <source>
        <dbReference type="Pfam" id="PF14537"/>
    </source>
</evidence>
<evidence type="ECO:0000313" key="9">
    <source>
        <dbReference type="EMBL" id="BDE96476.1"/>
    </source>
</evidence>
<keyword evidence="10" id="KW-1185">Reference proteome</keyword>
<organism evidence="9 10">
    <name type="scientific">Raoultibacter timonensis</name>
    <dbReference type="NCBI Taxonomy" id="1907662"/>
    <lineage>
        <taxon>Bacteria</taxon>
        <taxon>Bacillati</taxon>
        <taxon>Actinomycetota</taxon>
        <taxon>Coriobacteriia</taxon>
        <taxon>Eggerthellales</taxon>
        <taxon>Eggerthellaceae</taxon>
        <taxon>Raoultibacter</taxon>
    </lineage>
</organism>
<name>A0ABM7WJH3_9ACTN</name>
<keyword evidence="5" id="KW-0249">Electron transport</keyword>
<keyword evidence="4" id="KW-0479">Metal-binding</keyword>
<feature type="chain" id="PRO_5046845201" description="Tetrahaem cytochrome domain-containing protein" evidence="7">
    <location>
        <begin position="27"/>
        <end position="207"/>
    </location>
</feature>
<reference evidence="9 10" key="1">
    <citation type="submission" date="2022-01" db="EMBL/GenBank/DDBJ databases">
        <title>Novel bile acid biosynthetic pathways are enriched in the microbiome of centenarians.</title>
        <authorList>
            <person name="Sato Y."/>
            <person name="Atarashi K."/>
            <person name="Plichta R.D."/>
            <person name="Arai Y."/>
            <person name="Sasajima S."/>
            <person name="Kearney M.S."/>
            <person name="Suda W."/>
            <person name="Takeshita K."/>
            <person name="Sasaki T."/>
            <person name="Okamoto S."/>
            <person name="Skelly N.A."/>
            <person name="Okamura Y."/>
            <person name="Vlamakis H."/>
            <person name="Li Y."/>
            <person name="Tanoue T."/>
            <person name="Takei H."/>
            <person name="Nittono H."/>
            <person name="Narushima S."/>
            <person name="Irie J."/>
            <person name="Itoh H."/>
            <person name="Moriya K."/>
            <person name="Sugiura Y."/>
            <person name="Suematsu M."/>
            <person name="Moritoki N."/>
            <person name="Shibata S."/>
            <person name="Littman R.D."/>
            <person name="Fischbach A.M."/>
            <person name="Uwamino Y."/>
            <person name="Inoue T."/>
            <person name="Honda A."/>
            <person name="Hattori M."/>
            <person name="Murai T."/>
            <person name="Xavier J.R."/>
            <person name="Hirose N."/>
            <person name="Honda K."/>
        </authorList>
    </citation>
    <scope>NUCLEOTIDE SEQUENCE [LARGE SCALE GENOMIC DNA]</scope>
    <source>
        <strain evidence="9 10">CE91-St30</strain>
    </source>
</reference>
<proteinExistence type="predicted"/>
<feature type="signal peptide" evidence="7">
    <location>
        <begin position="1"/>
        <end position="26"/>
    </location>
</feature>
<evidence type="ECO:0000256" key="7">
    <source>
        <dbReference type="SAM" id="SignalP"/>
    </source>
</evidence>
<evidence type="ECO:0000256" key="4">
    <source>
        <dbReference type="ARBA" id="ARBA00022723"/>
    </source>
</evidence>
<dbReference type="InterPro" id="IPR036280">
    <property type="entry name" value="Multihaem_cyt_sf"/>
</dbReference>
<evidence type="ECO:0000313" key="10">
    <source>
        <dbReference type="Proteomes" id="UP001320544"/>
    </source>
</evidence>
<protein>
    <recommendedName>
        <fullName evidence="8">Tetrahaem cytochrome domain-containing protein</fullName>
    </recommendedName>
</protein>
<keyword evidence="6" id="KW-0408">Iron</keyword>
<dbReference type="Gene3D" id="1.10.1130.10">
    <property type="entry name" value="Flavocytochrome C3, Chain A"/>
    <property type="match status" value="1"/>
</dbReference>
<evidence type="ECO:0000256" key="2">
    <source>
        <dbReference type="ARBA" id="ARBA00022448"/>
    </source>
</evidence>
<comment type="subcellular location">
    <subcellularLocation>
        <location evidence="1">Cell envelope</location>
    </subcellularLocation>
</comment>
<dbReference type="Pfam" id="PF14537">
    <property type="entry name" value="Cytochrom_c3_2"/>
    <property type="match status" value="1"/>
</dbReference>
<dbReference type="EMBL" id="AP025564">
    <property type="protein sequence ID" value="BDE96476.1"/>
    <property type="molecule type" value="Genomic_DNA"/>
</dbReference>
<dbReference type="InterPro" id="IPR012286">
    <property type="entry name" value="Tetrahaem_cytochrome"/>
</dbReference>
<keyword evidence="2" id="KW-0813">Transport</keyword>
<sequence length="207" mass="21953">MASAHLRKPVLLVLAAAICLIAMLLAACSPEQAPNDDNRTDQADSSSMSSEFTWSETSDCTACHGNAAASFDDAACTASLHANQKDDCFSCHDDKDGLAKAHEKVTLDSKKKKATLKKTEIGNDTCIPCHDATALADATASATVLTDKNSLTVNPHALPEHEDHADITCSSCHKIHAPEGPAETAPAVCRNCHHADVYECNTCHVEK</sequence>
<evidence type="ECO:0000256" key="3">
    <source>
        <dbReference type="ARBA" id="ARBA00022617"/>
    </source>
</evidence>
<keyword evidence="7" id="KW-0732">Signal</keyword>
<dbReference type="SUPFAM" id="SSF48695">
    <property type="entry name" value="Multiheme cytochromes"/>
    <property type="match status" value="2"/>
</dbReference>
<dbReference type="Proteomes" id="UP001320544">
    <property type="component" value="Chromosome"/>
</dbReference>
<gene>
    <name evidence="9" type="ORF">CE91St30_18090</name>
</gene>
<dbReference type="PROSITE" id="PS51257">
    <property type="entry name" value="PROKAR_LIPOPROTEIN"/>
    <property type="match status" value="1"/>
</dbReference>
<evidence type="ECO:0000256" key="5">
    <source>
        <dbReference type="ARBA" id="ARBA00022982"/>
    </source>
</evidence>
<accession>A0ABM7WJH3</accession>
<feature type="domain" description="Tetrahaem cytochrome" evidence="8">
    <location>
        <begin position="113"/>
        <end position="194"/>
    </location>
</feature>
<keyword evidence="3" id="KW-0349">Heme</keyword>
<evidence type="ECO:0000256" key="1">
    <source>
        <dbReference type="ARBA" id="ARBA00004196"/>
    </source>
</evidence>
<evidence type="ECO:0000256" key="6">
    <source>
        <dbReference type="ARBA" id="ARBA00023004"/>
    </source>
</evidence>